<gene>
    <name evidence="1" type="ORF">PROQFM164_S05g000059</name>
</gene>
<dbReference type="Proteomes" id="UP000030686">
    <property type="component" value="Unassembled WGS sequence"/>
</dbReference>
<organism evidence="1 2">
    <name type="scientific">Penicillium roqueforti (strain FM164)</name>
    <dbReference type="NCBI Taxonomy" id="1365484"/>
    <lineage>
        <taxon>Eukaryota</taxon>
        <taxon>Fungi</taxon>
        <taxon>Dikarya</taxon>
        <taxon>Ascomycota</taxon>
        <taxon>Pezizomycotina</taxon>
        <taxon>Eurotiomycetes</taxon>
        <taxon>Eurotiomycetidae</taxon>
        <taxon>Eurotiales</taxon>
        <taxon>Aspergillaceae</taxon>
        <taxon>Penicillium</taxon>
    </lineage>
</organism>
<evidence type="ECO:0000313" key="1">
    <source>
        <dbReference type="EMBL" id="CDM36226.1"/>
    </source>
</evidence>
<evidence type="ECO:0000313" key="2">
    <source>
        <dbReference type="Proteomes" id="UP000030686"/>
    </source>
</evidence>
<keyword evidence="2" id="KW-1185">Reference proteome</keyword>
<dbReference type="AlphaFoldDB" id="W6QJN7"/>
<reference evidence="1" key="1">
    <citation type="journal article" date="2014" name="Nat. Commun.">
        <title>Multiple recent horizontal transfers of a large genomic region in cheese making fungi.</title>
        <authorList>
            <person name="Cheeseman K."/>
            <person name="Ropars J."/>
            <person name="Renault P."/>
            <person name="Dupont J."/>
            <person name="Gouzy J."/>
            <person name="Branca A."/>
            <person name="Abraham A.L."/>
            <person name="Ceppi M."/>
            <person name="Conseiller E."/>
            <person name="Debuchy R."/>
            <person name="Malagnac F."/>
            <person name="Goarin A."/>
            <person name="Silar P."/>
            <person name="Lacoste S."/>
            <person name="Sallet E."/>
            <person name="Bensimon A."/>
            <person name="Giraud T."/>
            <person name="Brygoo Y."/>
        </authorList>
    </citation>
    <scope>NUCLEOTIDE SEQUENCE [LARGE SCALE GENOMIC DNA]</scope>
    <source>
        <strain evidence="1">FM164</strain>
    </source>
</reference>
<name>W6QJN7_PENRF</name>
<proteinExistence type="predicted"/>
<sequence>MMEDNAEIKAWSCVLNSTYVHMWTSVTQGPTQDSIDASECVYIRFAAQLGIFVQDV</sequence>
<protein>
    <submittedName>
        <fullName evidence="1">Uncharacterized protein</fullName>
    </submittedName>
</protein>
<dbReference type="EMBL" id="HG792019">
    <property type="protein sequence ID" value="CDM36226.1"/>
    <property type="molecule type" value="Genomic_DNA"/>
</dbReference>
<accession>W6QJN7</accession>